<dbReference type="Gene3D" id="2.100.10.30">
    <property type="entry name" value="Jacalin-like lectin domain"/>
    <property type="match status" value="1"/>
</dbReference>
<dbReference type="Proteomes" id="UP001229421">
    <property type="component" value="Unassembled WGS sequence"/>
</dbReference>
<dbReference type="InterPro" id="IPR036404">
    <property type="entry name" value="Jacalin-like_lectin_dom_sf"/>
</dbReference>
<protein>
    <recommendedName>
        <fullName evidence="3">Jacalin-type lectin domain-containing protein</fullName>
    </recommendedName>
</protein>
<dbReference type="AlphaFoldDB" id="A0AAD8P8K0"/>
<dbReference type="PANTHER" id="PTHR47293:SF70">
    <property type="entry name" value="JACALIN-RELATED LECTIN 24-RELATED"/>
    <property type="match status" value="1"/>
</dbReference>
<evidence type="ECO:0000256" key="2">
    <source>
        <dbReference type="ARBA" id="ARBA00022734"/>
    </source>
</evidence>
<dbReference type="GO" id="GO:0030246">
    <property type="term" value="F:carbohydrate binding"/>
    <property type="evidence" value="ECO:0007669"/>
    <property type="project" value="UniProtKB-KW"/>
</dbReference>
<evidence type="ECO:0000259" key="3">
    <source>
        <dbReference type="PROSITE" id="PS51752"/>
    </source>
</evidence>
<dbReference type="InterPro" id="IPR001229">
    <property type="entry name" value="Jacalin-like_lectin_dom"/>
</dbReference>
<dbReference type="SUPFAM" id="SSF51101">
    <property type="entry name" value="Mannose-binding lectins"/>
    <property type="match status" value="1"/>
</dbReference>
<accession>A0AAD8P8K0</accession>
<comment type="caution">
    <text evidence="4">The sequence shown here is derived from an EMBL/GenBank/DDBJ whole genome shotgun (WGS) entry which is preliminary data.</text>
</comment>
<dbReference type="SMART" id="SM00915">
    <property type="entry name" value="Jacalin"/>
    <property type="match status" value="1"/>
</dbReference>
<dbReference type="Pfam" id="PF01419">
    <property type="entry name" value="Jacalin"/>
    <property type="match status" value="1"/>
</dbReference>
<keyword evidence="2" id="KW-0430">Lectin</keyword>
<organism evidence="4 5">
    <name type="scientific">Tagetes erecta</name>
    <name type="common">African marigold</name>
    <dbReference type="NCBI Taxonomy" id="13708"/>
    <lineage>
        <taxon>Eukaryota</taxon>
        <taxon>Viridiplantae</taxon>
        <taxon>Streptophyta</taxon>
        <taxon>Embryophyta</taxon>
        <taxon>Tracheophyta</taxon>
        <taxon>Spermatophyta</taxon>
        <taxon>Magnoliopsida</taxon>
        <taxon>eudicotyledons</taxon>
        <taxon>Gunneridae</taxon>
        <taxon>Pentapetalae</taxon>
        <taxon>asterids</taxon>
        <taxon>campanulids</taxon>
        <taxon>Asterales</taxon>
        <taxon>Asteraceae</taxon>
        <taxon>Asteroideae</taxon>
        <taxon>Heliantheae alliance</taxon>
        <taxon>Tageteae</taxon>
        <taxon>Tagetes</taxon>
    </lineage>
</organism>
<reference evidence="4" key="1">
    <citation type="journal article" date="2023" name="bioRxiv">
        <title>Improved chromosome-level genome assembly for marigold (Tagetes erecta).</title>
        <authorList>
            <person name="Jiang F."/>
            <person name="Yuan L."/>
            <person name="Wang S."/>
            <person name="Wang H."/>
            <person name="Xu D."/>
            <person name="Wang A."/>
            <person name="Fan W."/>
        </authorList>
    </citation>
    <scope>NUCLEOTIDE SEQUENCE</scope>
    <source>
        <strain evidence="4">WSJ</strain>
        <tissue evidence="4">Leaf</tissue>
    </source>
</reference>
<comment type="similarity">
    <text evidence="1">Belongs to the jacalin lectin family.</text>
</comment>
<gene>
    <name evidence="4" type="ORF">QVD17_02118</name>
</gene>
<dbReference type="EMBL" id="JAUHHV010000001">
    <property type="protein sequence ID" value="KAK1436339.1"/>
    <property type="molecule type" value="Genomic_DNA"/>
</dbReference>
<dbReference type="PANTHER" id="PTHR47293">
    <property type="entry name" value="JACALIN-RELATED LECTIN 3"/>
    <property type="match status" value="1"/>
</dbReference>
<feature type="domain" description="Jacalin-type lectin" evidence="3">
    <location>
        <begin position="11"/>
        <end position="160"/>
    </location>
</feature>
<proteinExistence type="inferred from homology"/>
<evidence type="ECO:0000313" key="5">
    <source>
        <dbReference type="Proteomes" id="UP001229421"/>
    </source>
</evidence>
<evidence type="ECO:0000256" key="1">
    <source>
        <dbReference type="ARBA" id="ARBA00006568"/>
    </source>
</evidence>
<dbReference type="PROSITE" id="PS51752">
    <property type="entry name" value="JACALIN_LECTIN"/>
    <property type="match status" value="1"/>
</dbReference>
<name>A0AAD8P8K0_TARER</name>
<keyword evidence="5" id="KW-1185">Reference proteome</keyword>
<sequence length="185" mass="20846">MYFSDEKHTKMDKMLKLGTKPMQGSNWDERGKSNVAQILITHQKTMINSIQFVYRSHKGVSHSKIYGEPDGLNFDLLTFDDSVEYLTSVAGVCGDDGLASISFGTNKRSFGPFGAIGTYDTFKFVLKEFTYNFEHEGSFQGFHGSVKNSRVFAIGIYVQPIMSFSTLDMMTDDDQSIQLDAKYSF</sequence>
<evidence type="ECO:0000313" key="4">
    <source>
        <dbReference type="EMBL" id="KAK1436339.1"/>
    </source>
</evidence>